<dbReference type="Proteomes" id="UP000026915">
    <property type="component" value="Chromosome 3"/>
</dbReference>
<evidence type="ECO:0000313" key="1">
    <source>
        <dbReference type="EMBL" id="EOY22127.1"/>
    </source>
</evidence>
<protein>
    <submittedName>
        <fullName evidence="1">Uncharacterized protein</fullName>
    </submittedName>
</protein>
<organism evidence="1 2">
    <name type="scientific">Theobroma cacao</name>
    <name type="common">Cacao</name>
    <name type="synonym">Cocoa</name>
    <dbReference type="NCBI Taxonomy" id="3641"/>
    <lineage>
        <taxon>Eukaryota</taxon>
        <taxon>Viridiplantae</taxon>
        <taxon>Streptophyta</taxon>
        <taxon>Embryophyta</taxon>
        <taxon>Tracheophyta</taxon>
        <taxon>Spermatophyta</taxon>
        <taxon>Magnoliopsida</taxon>
        <taxon>eudicotyledons</taxon>
        <taxon>Gunneridae</taxon>
        <taxon>Pentapetalae</taxon>
        <taxon>rosids</taxon>
        <taxon>malvids</taxon>
        <taxon>Malvales</taxon>
        <taxon>Malvaceae</taxon>
        <taxon>Byttnerioideae</taxon>
        <taxon>Theobroma</taxon>
    </lineage>
</organism>
<dbReference type="InParanoid" id="A0A061FZ20"/>
<keyword evidence="2" id="KW-1185">Reference proteome</keyword>
<dbReference type="AlphaFoldDB" id="A0A061FZ20"/>
<dbReference type="Gramene" id="EOY22127">
    <property type="protein sequence ID" value="EOY22127"/>
    <property type="gene ID" value="TCM_014327"/>
</dbReference>
<dbReference type="HOGENOM" id="CLU_3000304_0_0_1"/>
<proteinExistence type="predicted"/>
<sequence length="57" mass="6328">MCFVLVYYVLASFEIFEKNDQNTPVDIPSNDCLPGHRGGCHGLEGVPGRDIQVYPLC</sequence>
<gene>
    <name evidence="1" type="ORF">TCM_014327</name>
</gene>
<evidence type="ECO:0000313" key="2">
    <source>
        <dbReference type="Proteomes" id="UP000026915"/>
    </source>
</evidence>
<accession>A0A061FZ20</accession>
<reference evidence="1 2" key="1">
    <citation type="journal article" date="2013" name="Genome Biol.">
        <title>The genome sequence of the most widely cultivated cacao type and its use to identify candidate genes regulating pod color.</title>
        <authorList>
            <person name="Motamayor J.C."/>
            <person name="Mockaitis K."/>
            <person name="Schmutz J."/>
            <person name="Haiminen N."/>
            <person name="Iii D.L."/>
            <person name="Cornejo O."/>
            <person name="Findley S.D."/>
            <person name="Zheng P."/>
            <person name="Utro F."/>
            <person name="Royaert S."/>
            <person name="Saski C."/>
            <person name="Jenkins J."/>
            <person name="Podicheti R."/>
            <person name="Zhao M."/>
            <person name="Scheffler B.E."/>
            <person name="Stack J.C."/>
            <person name="Feltus F.A."/>
            <person name="Mustiga G.M."/>
            <person name="Amores F."/>
            <person name="Phillips W."/>
            <person name="Marelli J.P."/>
            <person name="May G.D."/>
            <person name="Shapiro H."/>
            <person name="Ma J."/>
            <person name="Bustamante C.D."/>
            <person name="Schnell R.J."/>
            <person name="Main D."/>
            <person name="Gilbert D."/>
            <person name="Parida L."/>
            <person name="Kuhn D.N."/>
        </authorList>
    </citation>
    <scope>NUCLEOTIDE SEQUENCE [LARGE SCALE GENOMIC DNA]</scope>
    <source>
        <strain evidence="2">cv. Matina 1-6</strain>
    </source>
</reference>
<dbReference type="EMBL" id="CM001881">
    <property type="protein sequence ID" value="EOY22127.1"/>
    <property type="molecule type" value="Genomic_DNA"/>
</dbReference>
<name>A0A061FZ20_THECC</name>